<feature type="region of interest" description="Disordered" evidence="1">
    <location>
        <begin position="358"/>
        <end position="377"/>
    </location>
</feature>
<feature type="compositionally biased region" description="Polar residues" evidence="1">
    <location>
        <begin position="522"/>
        <end position="538"/>
    </location>
</feature>
<feature type="compositionally biased region" description="Low complexity" evidence="1">
    <location>
        <begin position="539"/>
        <end position="553"/>
    </location>
</feature>
<evidence type="ECO:0000256" key="1">
    <source>
        <dbReference type="SAM" id="MobiDB-lite"/>
    </source>
</evidence>
<accession>A0A8H7NVG6</accession>
<sequence>MIDPDADVAIFWDYAPGYDVVENIRQIAHKYGSVKLFKAYLEISEQPSPSSTRLRSELVSCGVSLTDCPHNGRKDVADKMMIVLVAPNSAHASLRSQASAILDWETDVLGKRTGNASANMHRRRQSSISTLVPTPTAPPTTRGLSFRDTPSTPSIEFFQPSPDDIGLHRLRSQSNSSANKSVTLEYMTSRGSDPQSVLVIPVSKDDPLLAVDDACPSTLTQRPEVEAIADLNGTSKSADEKHSRPMLTPGNTSGIETSIDIPIPRPCSAPPAPVPRLIPESTILLEAEDSLPAETPLHRDLLDTPIPTDVAQQPFAEVRQSFTSQPAQLPVNGRVTVARGIPEPSLFLQPSTIDANAATLASSSSKESPTTQDSLCDHTQTALASVPAKPLNSPIPAPTPVQRQVPARFIPLLRALEKSRLQGFDTPLYNSIANIMLKSSPDAYETAGVNSWKEYATLAEKEGIIIVGGPKSRPTISLAPVWQDNVTVSSSSMVGVLSSAGQSIPSPRAKQLLPSGPCGNAGSPSSYTERITGPNITRSPPTSVPVSPSQSSSPLKVVASTFDIPCRDTPAQFVPLVRSLERALSWGYDAPMYDSVAYQVGHDYPDAYELAGVKRWTDYAALAEKAGIVVSEGPETKRRMSLAPAWRPPVVAASVSTLNSSSTGCNSASSTTSHISVLSSTASAFGVNSSCLLSDTQLADPAATSSPSSQSLINVPFTAAAKGLLCIHADSSLEVTTTGQTPSQREAPPKPDYAAALRSTPQSQSFVSPSSQPSSGNLKNQVVSKRPKSPISNTSPPLVPAKYKTLVQVLEKHRSAGEHQPMRCSVADALVEEDRDVYKHAGVQRWHEYAAAAVRDGIIKLGGPRSGPWVSLEPAWYDHALQPS</sequence>
<gene>
    <name evidence="2" type="ORF">IEO21_09088</name>
</gene>
<evidence type="ECO:0008006" key="4">
    <source>
        <dbReference type="Google" id="ProtNLM"/>
    </source>
</evidence>
<dbReference type="CDD" id="cd10910">
    <property type="entry name" value="PIN_limkain_b1_N_like"/>
    <property type="match status" value="1"/>
</dbReference>
<dbReference type="AlphaFoldDB" id="A0A8H7NVG6"/>
<evidence type="ECO:0000313" key="2">
    <source>
        <dbReference type="EMBL" id="KAF9805353.1"/>
    </source>
</evidence>
<comment type="caution">
    <text evidence="2">The sequence shown here is derived from an EMBL/GenBank/DDBJ whole genome shotgun (WGS) entry which is preliminary data.</text>
</comment>
<evidence type="ECO:0000313" key="3">
    <source>
        <dbReference type="Proteomes" id="UP000639403"/>
    </source>
</evidence>
<feature type="region of interest" description="Disordered" evidence="1">
    <location>
        <begin position="736"/>
        <end position="797"/>
    </location>
</feature>
<proteinExistence type="predicted"/>
<feature type="region of interest" description="Disordered" evidence="1">
    <location>
        <begin position="114"/>
        <end position="154"/>
    </location>
</feature>
<reference evidence="2" key="1">
    <citation type="submission" date="2020-11" db="EMBL/GenBank/DDBJ databases">
        <authorList>
            <person name="Koelle M."/>
            <person name="Horta M.A.C."/>
            <person name="Nowrousian M."/>
            <person name="Ohm R.A."/>
            <person name="Benz P."/>
            <person name="Pilgard A."/>
        </authorList>
    </citation>
    <scope>NUCLEOTIDE SEQUENCE</scope>
    <source>
        <strain evidence="2">FPRL280</strain>
    </source>
</reference>
<name>A0A8H7NVG6_9APHY</name>
<dbReference type="Proteomes" id="UP000639403">
    <property type="component" value="Unassembled WGS sequence"/>
</dbReference>
<feature type="region of interest" description="Disordered" evidence="1">
    <location>
        <begin position="506"/>
        <end position="553"/>
    </location>
</feature>
<feature type="compositionally biased region" description="Low complexity" evidence="1">
    <location>
        <begin position="759"/>
        <end position="775"/>
    </location>
</feature>
<reference evidence="2" key="2">
    <citation type="journal article" name="Front. Microbiol.">
        <title>Degradative Capacity of Two Strains of Rhodonia placenta: From Phenotype to Genotype.</title>
        <authorList>
            <person name="Kolle M."/>
            <person name="Horta M.A.C."/>
            <person name="Nowrousian M."/>
            <person name="Ohm R.A."/>
            <person name="Benz J.P."/>
            <person name="Pilgard A."/>
        </authorList>
    </citation>
    <scope>NUCLEOTIDE SEQUENCE</scope>
    <source>
        <strain evidence="2">FPRL280</strain>
    </source>
</reference>
<organism evidence="2 3">
    <name type="scientific">Rhodonia placenta</name>
    <dbReference type="NCBI Taxonomy" id="104341"/>
    <lineage>
        <taxon>Eukaryota</taxon>
        <taxon>Fungi</taxon>
        <taxon>Dikarya</taxon>
        <taxon>Basidiomycota</taxon>
        <taxon>Agaricomycotina</taxon>
        <taxon>Agaricomycetes</taxon>
        <taxon>Polyporales</taxon>
        <taxon>Adustoporiaceae</taxon>
        <taxon>Rhodonia</taxon>
    </lineage>
</organism>
<feature type="region of interest" description="Disordered" evidence="1">
    <location>
        <begin position="233"/>
        <end position="253"/>
    </location>
</feature>
<protein>
    <recommendedName>
        <fullName evidence="4">NYN domain-containing protein</fullName>
    </recommendedName>
</protein>
<dbReference type="EMBL" id="JADOXO010000389">
    <property type="protein sequence ID" value="KAF9805353.1"/>
    <property type="molecule type" value="Genomic_DNA"/>
</dbReference>